<keyword evidence="4" id="KW-1185">Reference proteome</keyword>
<accession>F9WUE3</accession>
<evidence type="ECO:0000313" key="4">
    <source>
        <dbReference type="Proteomes" id="UP000009027"/>
    </source>
</evidence>
<feature type="compositionally biased region" description="Basic and acidic residues" evidence="2">
    <location>
        <begin position="472"/>
        <end position="486"/>
    </location>
</feature>
<evidence type="ECO:0000313" key="3">
    <source>
        <dbReference type="EMBL" id="CCD21192.1"/>
    </source>
</evidence>
<dbReference type="AlphaFoldDB" id="F9WUE3"/>
<protein>
    <submittedName>
        <fullName evidence="3">Uncharacterized protein</fullName>
    </submittedName>
</protein>
<feature type="compositionally biased region" description="Low complexity" evidence="2">
    <location>
        <begin position="456"/>
        <end position="468"/>
    </location>
</feature>
<dbReference type="Proteomes" id="UP000009027">
    <property type="component" value="Unassembled WGS sequence"/>
</dbReference>
<sequence length="524" mass="55392">MASTRRGRASGGFASGEHRCVVREPARADAEVLRVERTRGAQRRARRPAWHRRVGTGNICAQQEGAKARAAIVGSSKRFFAATLQRCERNGQERDATVGGNWFSGYERMTQLAVTMACLLAGTLVSTRRGSAASAAKGANIGAASILCEAALQADAISEQAKALPCDAVKTKLEEELNSVPAEVWQHALKHSGRLGKRTLALVGNWTASGRLAEFCAGATGGAETRVCSAKNELDTCTKKATEAQAKVTEAVAPAQKTHEVNWYQTGERQSREAANAKNLCLGATMVYLCTGKVGSNPCFSKGKEGDALSGGNAHTGQGDAEAVAGIWTKAKTALCTAKTADRNVRSTIARFWAQVRDRSSTGNKDPQFGECDNYAGADSDKGCLEYQTTNTAEVFWMKTLLEADDALHAAENALAAANRTLDDVTRLSENADDNHEALVAALNRENGAQARDASEAPQSAGASAEAATKGDAQRDSRKATRKDTPGEASTAERQSSTDSAHFGCLGVQLAAGMTTFAGRHAEH</sequence>
<evidence type="ECO:0000256" key="1">
    <source>
        <dbReference type="SAM" id="Coils"/>
    </source>
</evidence>
<dbReference type="EMBL" id="CAEX01007182">
    <property type="protein sequence ID" value="CCD21192.1"/>
    <property type="molecule type" value="Genomic_DNA"/>
</dbReference>
<reference evidence="3 4" key="1">
    <citation type="journal article" date="2012" name="Proc. Natl. Acad. Sci. U.S.A.">
        <title>Antigenic diversity is generated by distinct evolutionary mechanisms in African trypanosome species.</title>
        <authorList>
            <person name="Jackson A.P."/>
            <person name="Berry A."/>
            <person name="Aslett M."/>
            <person name="Allison H.C."/>
            <person name="Burton P."/>
            <person name="Vavrova-Anderson J."/>
            <person name="Brown R."/>
            <person name="Browne H."/>
            <person name="Corton N."/>
            <person name="Hauser H."/>
            <person name="Gamble J."/>
            <person name="Gilderthorp R."/>
            <person name="Marcello L."/>
            <person name="McQuillan J."/>
            <person name="Otto T.D."/>
            <person name="Quail M.A."/>
            <person name="Sanders M.J."/>
            <person name="van Tonder A."/>
            <person name="Ginger M.L."/>
            <person name="Field M.C."/>
            <person name="Barry J.D."/>
            <person name="Hertz-Fowler C."/>
            <person name="Berriman M."/>
        </authorList>
    </citation>
    <scope>NUCLEOTIDE SEQUENCE</scope>
    <source>
        <strain evidence="3 4">Y486</strain>
    </source>
</reference>
<proteinExistence type="predicted"/>
<keyword evidence="1" id="KW-0175">Coiled coil</keyword>
<name>F9WUE3_TRYVY</name>
<dbReference type="VEuPathDB" id="TriTrypDB:TvY486_0041040"/>
<feature type="coiled-coil region" evidence="1">
    <location>
        <begin position="401"/>
        <end position="435"/>
    </location>
</feature>
<gene>
    <name evidence="3" type="ORF">TvY486_0041040</name>
</gene>
<evidence type="ECO:0000256" key="2">
    <source>
        <dbReference type="SAM" id="MobiDB-lite"/>
    </source>
</evidence>
<feature type="region of interest" description="Disordered" evidence="2">
    <location>
        <begin position="448"/>
        <end position="500"/>
    </location>
</feature>
<organism evidence="3 4">
    <name type="scientific">Trypanosoma vivax (strain Y486)</name>
    <dbReference type="NCBI Taxonomy" id="1055687"/>
    <lineage>
        <taxon>Eukaryota</taxon>
        <taxon>Discoba</taxon>
        <taxon>Euglenozoa</taxon>
        <taxon>Kinetoplastea</taxon>
        <taxon>Metakinetoplastina</taxon>
        <taxon>Trypanosomatida</taxon>
        <taxon>Trypanosomatidae</taxon>
        <taxon>Trypanosoma</taxon>
        <taxon>Duttonella</taxon>
    </lineage>
</organism>